<dbReference type="Gene3D" id="1.10.10.2910">
    <property type="match status" value="1"/>
</dbReference>
<dbReference type="Pfam" id="PF06114">
    <property type="entry name" value="Peptidase_M78"/>
    <property type="match status" value="1"/>
</dbReference>
<feature type="domain" description="IrrE N-terminal-like" evidence="1">
    <location>
        <begin position="86"/>
        <end position="165"/>
    </location>
</feature>
<dbReference type="RefSeq" id="WP_261934898.1">
    <property type="nucleotide sequence ID" value="NZ_AP018817.1"/>
</dbReference>
<dbReference type="EMBL" id="AP018817">
    <property type="protein sequence ID" value="BBF70615.1"/>
    <property type="molecule type" value="Genomic_DNA"/>
</dbReference>
<gene>
    <name evidence="2" type="ORF">SBA_ch1_28150</name>
</gene>
<evidence type="ECO:0000313" key="3">
    <source>
        <dbReference type="Proteomes" id="UP001059971"/>
    </source>
</evidence>
<dbReference type="InterPro" id="IPR010359">
    <property type="entry name" value="IrrE_HExxH"/>
</dbReference>
<sequence length="296" mass="33548">MRKDDNSLSHDERAFVEQRARMLLERADAWGVVPVPIDDLLSAARLKVAPTSLFDPRAIAAYAIAQGKKAADVVKRALGKILGILDAHEEVIHIDDTVMETRQRFLKLHETGHFELPHQRKIFRFFEDSNEELDPSIADKFEREANNFARYAIFNGSAYADRAADLPLAFSSVKKMQRGFNVSLYAGLREYARTHRHSCIAMAVEKPSLCPQNGWSAEIRRAETSFAFEQRFGRPQLANITKTHAFWPLVPFGKVTKPTIVQLTDLDGERHEFIGEALNTTYNILIFACPMALFKS</sequence>
<protein>
    <recommendedName>
        <fullName evidence="1">IrrE N-terminal-like domain-containing protein</fullName>
    </recommendedName>
</protein>
<accession>A0ABM7G718</accession>
<dbReference type="Proteomes" id="UP001059971">
    <property type="component" value="Chromosome 1"/>
</dbReference>
<evidence type="ECO:0000259" key="1">
    <source>
        <dbReference type="Pfam" id="PF06114"/>
    </source>
</evidence>
<reference evidence="2" key="1">
    <citation type="submission" date="2018-07" db="EMBL/GenBank/DDBJ databases">
        <title>Complete genome sequence of Sphingomonas bisphenolicum strain AO1, a bisphenol A degradative bacterium isolated from Japanese farm field.</title>
        <authorList>
            <person name="Murakami M."/>
            <person name="Koh M."/>
            <person name="Koba S."/>
            <person name="Matsumura Y."/>
        </authorList>
    </citation>
    <scope>NUCLEOTIDE SEQUENCE</scope>
    <source>
        <strain evidence="2">AO1</strain>
    </source>
</reference>
<keyword evidence="3" id="KW-1185">Reference proteome</keyword>
<evidence type="ECO:0000313" key="2">
    <source>
        <dbReference type="EMBL" id="BBF70615.1"/>
    </source>
</evidence>
<name>A0ABM7G718_9SPHN</name>
<organism evidence="2 3">
    <name type="scientific">Sphingomonas bisphenolicum</name>
    <dbReference type="NCBI Taxonomy" id="296544"/>
    <lineage>
        <taxon>Bacteria</taxon>
        <taxon>Pseudomonadati</taxon>
        <taxon>Pseudomonadota</taxon>
        <taxon>Alphaproteobacteria</taxon>
        <taxon>Sphingomonadales</taxon>
        <taxon>Sphingomonadaceae</taxon>
        <taxon>Sphingomonas</taxon>
    </lineage>
</organism>
<proteinExistence type="predicted"/>